<accession>A0A2Z7DHT0</accession>
<reference evidence="1 2" key="1">
    <citation type="journal article" date="2015" name="Proc. Natl. Acad. Sci. U.S.A.">
        <title>The resurrection genome of Boea hygrometrica: A blueprint for survival of dehydration.</title>
        <authorList>
            <person name="Xiao L."/>
            <person name="Yang G."/>
            <person name="Zhang L."/>
            <person name="Yang X."/>
            <person name="Zhao S."/>
            <person name="Ji Z."/>
            <person name="Zhou Q."/>
            <person name="Hu M."/>
            <person name="Wang Y."/>
            <person name="Chen M."/>
            <person name="Xu Y."/>
            <person name="Jin H."/>
            <person name="Xiao X."/>
            <person name="Hu G."/>
            <person name="Bao F."/>
            <person name="Hu Y."/>
            <person name="Wan P."/>
            <person name="Li L."/>
            <person name="Deng X."/>
            <person name="Kuang T."/>
            <person name="Xiang C."/>
            <person name="Zhu J.K."/>
            <person name="Oliver M.J."/>
            <person name="He Y."/>
        </authorList>
    </citation>
    <scope>NUCLEOTIDE SEQUENCE [LARGE SCALE GENOMIC DNA]</scope>
    <source>
        <strain evidence="2">cv. XS01</strain>
    </source>
</reference>
<protein>
    <submittedName>
        <fullName evidence="1">RNA-binding protein 12-like</fullName>
    </submittedName>
</protein>
<dbReference type="AlphaFoldDB" id="A0A2Z7DHT0"/>
<sequence>MSYYNQNQPPVGVPPPQGDRSHYLIFDYYLCLVEVFESDCIIYRIPSRGVPERCLSSSRLPAARLPTAAGLPTPGVSATVRTSVRCAASSKAVWWYRVHGRMLGCSLLLLSAGCMLLKTKEGTLENGYLFSIDLPCFDACHLCL</sequence>
<dbReference type="EMBL" id="KQ987737">
    <property type="protein sequence ID" value="KZV56988.1"/>
    <property type="molecule type" value="Genomic_DNA"/>
</dbReference>
<evidence type="ECO:0000313" key="2">
    <source>
        <dbReference type="Proteomes" id="UP000250235"/>
    </source>
</evidence>
<keyword evidence="2" id="KW-1185">Reference proteome</keyword>
<organism evidence="1 2">
    <name type="scientific">Dorcoceras hygrometricum</name>
    <dbReference type="NCBI Taxonomy" id="472368"/>
    <lineage>
        <taxon>Eukaryota</taxon>
        <taxon>Viridiplantae</taxon>
        <taxon>Streptophyta</taxon>
        <taxon>Embryophyta</taxon>
        <taxon>Tracheophyta</taxon>
        <taxon>Spermatophyta</taxon>
        <taxon>Magnoliopsida</taxon>
        <taxon>eudicotyledons</taxon>
        <taxon>Gunneridae</taxon>
        <taxon>Pentapetalae</taxon>
        <taxon>asterids</taxon>
        <taxon>lamiids</taxon>
        <taxon>Lamiales</taxon>
        <taxon>Gesneriaceae</taxon>
        <taxon>Didymocarpoideae</taxon>
        <taxon>Trichosporeae</taxon>
        <taxon>Loxocarpinae</taxon>
        <taxon>Dorcoceras</taxon>
    </lineage>
</organism>
<proteinExistence type="predicted"/>
<dbReference type="Proteomes" id="UP000250235">
    <property type="component" value="Unassembled WGS sequence"/>
</dbReference>
<gene>
    <name evidence="1" type="ORF">F511_27946</name>
</gene>
<evidence type="ECO:0000313" key="1">
    <source>
        <dbReference type="EMBL" id="KZV56988.1"/>
    </source>
</evidence>
<name>A0A2Z7DHT0_9LAMI</name>